<dbReference type="EMBL" id="CP016279">
    <property type="protein sequence ID" value="ANP52165.1"/>
    <property type="molecule type" value="Genomic_DNA"/>
</dbReference>
<reference evidence="1 2" key="1">
    <citation type="submission" date="2016-06" db="EMBL/GenBank/DDBJ databases">
        <title>Complete genome sequence of Streptomyces griseochromogenes ATCC 14511, the Blasticidin S producer.</title>
        <authorList>
            <person name="Wu L."/>
        </authorList>
    </citation>
    <scope>NUCLEOTIDE SEQUENCE [LARGE SCALE GENOMIC DNA]</scope>
    <source>
        <strain evidence="1 2">ATCC 14511</strain>
    </source>
</reference>
<name>A0A1B1B032_9ACTN</name>
<protein>
    <submittedName>
        <fullName evidence="1">Uncharacterized protein</fullName>
    </submittedName>
</protein>
<evidence type="ECO:0000313" key="1">
    <source>
        <dbReference type="EMBL" id="ANP52165.1"/>
    </source>
</evidence>
<proteinExistence type="predicted"/>
<dbReference type="Proteomes" id="UP000092659">
    <property type="component" value="Chromosome"/>
</dbReference>
<dbReference type="AlphaFoldDB" id="A0A1B1B032"/>
<evidence type="ECO:0000313" key="2">
    <source>
        <dbReference type="Proteomes" id="UP000092659"/>
    </source>
</evidence>
<dbReference type="KEGG" id="sgs:AVL59_23700"/>
<sequence>MTDTRTPWSGRLAAGWARAEGTITRLLLIAVFGISLVQPVGDALQGKACLVGALLAVVGYVLYAEAQRFNGASTAQRENEETLGLMVQRLDRQVQHLSEMMLHPRAGQVVKPIALEHEIKEALEAGDEVRLATMGFTGATLAVPLMRILQELSENPRRSVSLRVLVPDLSKRIEVPGQVDANGKVSDAPRFREYLRRQIGDYERSLESQVQRMTAGQRGTLMVEFRVFHMSPFLKLYFINNEVLYEGIYDKLHLRPNPSPTATPAASAPETAGSRLLDIVGWDSLLTRWSRDDSDHARKIIRRRSELFETLWSAAAPLSPGHRPDGD</sequence>
<accession>A0A1B1B032</accession>
<gene>
    <name evidence="1" type="ORF">AVL59_23700</name>
</gene>
<organism evidence="1 2">
    <name type="scientific">Streptomyces griseochromogenes</name>
    <dbReference type="NCBI Taxonomy" id="68214"/>
    <lineage>
        <taxon>Bacteria</taxon>
        <taxon>Bacillati</taxon>
        <taxon>Actinomycetota</taxon>
        <taxon>Actinomycetes</taxon>
        <taxon>Kitasatosporales</taxon>
        <taxon>Streptomycetaceae</taxon>
        <taxon>Streptomyces</taxon>
    </lineage>
</organism>